<comment type="catalytic activity">
    <reaction evidence="6">
        <text>L-tryptophan + O2 = N-formyl-L-kynurenine</text>
        <dbReference type="Rhea" id="RHEA:24536"/>
        <dbReference type="ChEBI" id="CHEBI:15379"/>
        <dbReference type="ChEBI" id="CHEBI:57912"/>
        <dbReference type="ChEBI" id="CHEBI:58629"/>
    </reaction>
</comment>
<dbReference type="Gene3D" id="1.20.58.480">
    <property type="match status" value="1"/>
</dbReference>
<dbReference type="GO" id="GO:0034354">
    <property type="term" value="P:'de novo' NAD+ biosynthetic process from L-tryptophan"/>
    <property type="evidence" value="ECO:0007669"/>
    <property type="project" value="TreeGrafter"/>
</dbReference>
<dbReference type="PANTHER" id="PTHR28657:SF4">
    <property type="entry name" value="INDOLEAMINE 2,3-DIOXYGENASE 2"/>
    <property type="match status" value="1"/>
</dbReference>
<dbReference type="Proteomes" id="UP000010556">
    <property type="component" value="Unassembled WGS sequence"/>
</dbReference>
<comment type="similarity">
    <text evidence="1 6">Belongs to the indoleamine 2,3-dioxygenase family.</text>
</comment>
<protein>
    <recommendedName>
        <fullName evidence="6">Indoleamine 2,3-dioxygenase 2</fullName>
        <shortName evidence="6">IDO-2</shortName>
        <ecNumber evidence="6">1.13.11.-</ecNumber>
    </recommendedName>
</protein>
<dbReference type="GO" id="GO:0005737">
    <property type="term" value="C:cytoplasm"/>
    <property type="evidence" value="ECO:0007669"/>
    <property type="project" value="UniProtKB-UniRule"/>
</dbReference>
<keyword evidence="3 5" id="KW-0408">Iron</keyword>
<dbReference type="Pfam" id="PF01231">
    <property type="entry name" value="IDO"/>
    <property type="match status" value="2"/>
</dbReference>
<dbReference type="GO" id="GO:0046872">
    <property type="term" value="F:metal ion binding"/>
    <property type="evidence" value="ECO:0007669"/>
    <property type="project" value="UniProtKB-UniRule"/>
</dbReference>
<keyword evidence="8" id="KW-1185">Reference proteome</keyword>
<dbReference type="EC" id="1.13.11.-" evidence="6"/>
<gene>
    <name evidence="7" type="ORF">MDA_GLEAN10024908</name>
</gene>
<keyword evidence="5 6" id="KW-0349">Heme</keyword>
<keyword evidence="6" id="KW-0391">Immunity</keyword>
<evidence type="ECO:0000256" key="3">
    <source>
        <dbReference type="ARBA" id="ARBA00023004"/>
    </source>
</evidence>
<feature type="binding site" description="proximal binding residue" evidence="5">
    <location>
        <position position="263"/>
    </location>
    <ligand>
        <name>heme b</name>
        <dbReference type="ChEBI" id="CHEBI:60344"/>
    </ligand>
    <ligandPart>
        <name>Fe</name>
        <dbReference type="ChEBI" id="CHEBI:18248"/>
    </ligandPart>
</feature>
<reference evidence="8" key="1">
    <citation type="journal article" date="2013" name="Science">
        <title>Comparative analysis of bat genomes provides insight into the evolution of flight and immunity.</title>
        <authorList>
            <person name="Zhang G."/>
            <person name="Cowled C."/>
            <person name="Shi Z."/>
            <person name="Huang Z."/>
            <person name="Bishop-Lilly K.A."/>
            <person name="Fang X."/>
            <person name="Wynne J.W."/>
            <person name="Xiong Z."/>
            <person name="Baker M.L."/>
            <person name="Zhao W."/>
            <person name="Tachedjian M."/>
            <person name="Zhu Y."/>
            <person name="Zhou P."/>
            <person name="Jiang X."/>
            <person name="Ng J."/>
            <person name="Yang L."/>
            <person name="Wu L."/>
            <person name="Xiao J."/>
            <person name="Feng Y."/>
            <person name="Chen Y."/>
            <person name="Sun X."/>
            <person name="Zhang Y."/>
            <person name="Marsh G.A."/>
            <person name="Crameri G."/>
            <person name="Broder C.C."/>
            <person name="Frey K.G."/>
            <person name="Wang L.F."/>
            <person name="Wang J."/>
        </authorList>
    </citation>
    <scope>NUCLEOTIDE SEQUENCE [LARGE SCALE GENOMIC DNA]</scope>
</reference>
<evidence type="ECO:0000256" key="5">
    <source>
        <dbReference type="PIRSR" id="PIRSR600898-1"/>
    </source>
</evidence>
<comment type="function">
    <text evidence="6">Catalyzes the first and rate limiting step of the catabolism of tryptophan along the kynurenine pathway. Involved in immune regulation.</text>
</comment>
<dbReference type="SUPFAM" id="SSF140959">
    <property type="entry name" value="Indolic compounds 2,3-dioxygenase-like"/>
    <property type="match status" value="1"/>
</dbReference>
<dbReference type="AlphaFoldDB" id="L5LQW2"/>
<keyword evidence="6 7" id="KW-0223">Dioxygenase</keyword>
<accession>L5LQW2</accession>
<dbReference type="GO" id="GO:0033754">
    <property type="term" value="F:indoleamine 2,3-dioxygenase activity"/>
    <property type="evidence" value="ECO:0007669"/>
    <property type="project" value="TreeGrafter"/>
</dbReference>
<evidence type="ECO:0000256" key="4">
    <source>
        <dbReference type="ARBA" id="ARBA00023079"/>
    </source>
</evidence>
<organism evidence="7 8">
    <name type="scientific">Myotis davidii</name>
    <name type="common">David's myotis</name>
    <dbReference type="NCBI Taxonomy" id="225400"/>
    <lineage>
        <taxon>Eukaryota</taxon>
        <taxon>Metazoa</taxon>
        <taxon>Chordata</taxon>
        <taxon>Craniata</taxon>
        <taxon>Vertebrata</taxon>
        <taxon>Euteleostomi</taxon>
        <taxon>Mammalia</taxon>
        <taxon>Eutheria</taxon>
        <taxon>Laurasiatheria</taxon>
        <taxon>Chiroptera</taxon>
        <taxon>Yangochiroptera</taxon>
        <taxon>Vespertilionidae</taxon>
        <taxon>Myotis</taxon>
    </lineage>
</organism>
<dbReference type="InterPro" id="IPR037217">
    <property type="entry name" value="Trp/Indoleamine_2_3_dOase-like"/>
</dbReference>
<keyword evidence="4 6" id="KW-0823">Tryptophan catabolism</keyword>
<dbReference type="GO" id="GO:0019441">
    <property type="term" value="P:L-tryptophan catabolic process to kynurenine"/>
    <property type="evidence" value="ECO:0007669"/>
    <property type="project" value="UniProtKB-UniRule"/>
</dbReference>
<dbReference type="InterPro" id="IPR000898">
    <property type="entry name" value="Indolamine_dOase"/>
</dbReference>
<dbReference type="GO" id="GO:0020037">
    <property type="term" value="F:heme binding"/>
    <property type="evidence" value="ECO:0007669"/>
    <property type="project" value="UniProtKB-UniRule"/>
</dbReference>
<keyword evidence="6" id="KW-0560">Oxidoreductase</keyword>
<sequence>MASTNMAATRWPPQMASRTAEMPLLNCQFLKGYSERRLAHLVLSFITMGYVWQEGEAQPAEALVQAVNAMLQPSQDSLLQALQRLRLSIQDITRTLGQMHGFHADQIEKQPRELSGAHAHVTNCFFACSKVHILIAPPDNVDPDIFYAVIRIFLSGWKDNPAMPVGLIYEGVSTEPLKYSGGSAAQSTVLHAFDEFLGIRHSKESGNFLLNMRDYMPPSHKAFIEAIQSAPSLRDHVLSSGNGPLLTAYNQCVQALAELRSYHITMVTKYLITSAAKAKGRKLSHLPGPPQALEDRGTGGTSVLIFLKSVRNKTLEAILPQSG</sequence>
<keyword evidence="2 5" id="KW-0479">Metal-binding</keyword>
<evidence type="ECO:0000313" key="7">
    <source>
        <dbReference type="EMBL" id="ELK28839.1"/>
    </source>
</evidence>
<evidence type="ECO:0000256" key="6">
    <source>
        <dbReference type="RuleBase" id="RU369119"/>
    </source>
</evidence>
<dbReference type="GO" id="GO:0004833">
    <property type="term" value="F:L-tryptophan 2,3-dioxygenase activity"/>
    <property type="evidence" value="ECO:0007669"/>
    <property type="project" value="TreeGrafter"/>
</dbReference>
<dbReference type="GO" id="GO:0002376">
    <property type="term" value="P:immune system process"/>
    <property type="evidence" value="ECO:0007669"/>
    <property type="project" value="UniProtKB-KW"/>
</dbReference>
<proteinExistence type="inferred from homology"/>
<dbReference type="PANTHER" id="PTHR28657">
    <property type="entry name" value="INDOLEAMINE 2,3-DIOXYGENASE"/>
    <property type="match status" value="1"/>
</dbReference>
<evidence type="ECO:0000313" key="8">
    <source>
        <dbReference type="Proteomes" id="UP000010556"/>
    </source>
</evidence>
<dbReference type="EMBL" id="KB108646">
    <property type="protein sequence ID" value="ELK28839.1"/>
    <property type="molecule type" value="Genomic_DNA"/>
</dbReference>
<evidence type="ECO:0000256" key="1">
    <source>
        <dbReference type="ARBA" id="ARBA00007119"/>
    </source>
</evidence>
<evidence type="ECO:0000256" key="2">
    <source>
        <dbReference type="ARBA" id="ARBA00022723"/>
    </source>
</evidence>
<name>L5LQW2_MYODS</name>